<protein>
    <recommendedName>
        <fullName evidence="2">SAP domain-containing protein</fullName>
    </recommendedName>
</protein>
<dbReference type="VEuPathDB" id="FungiDB:PV06_09545"/>
<feature type="compositionally biased region" description="Basic and acidic residues" evidence="1">
    <location>
        <begin position="328"/>
        <end position="339"/>
    </location>
</feature>
<feature type="domain" description="SAP" evidence="2">
    <location>
        <begin position="4"/>
        <end position="27"/>
    </location>
</feature>
<dbReference type="SUPFAM" id="SSF54928">
    <property type="entry name" value="RNA-binding domain, RBD"/>
    <property type="match status" value="1"/>
</dbReference>
<dbReference type="InterPro" id="IPR034257">
    <property type="entry name" value="Acinus_RRM"/>
</dbReference>
<dbReference type="InterPro" id="IPR035979">
    <property type="entry name" value="RBD_domain_sf"/>
</dbReference>
<dbReference type="Pfam" id="PF02037">
    <property type="entry name" value="SAP"/>
    <property type="match status" value="1"/>
</dbReference>
<sequence length="657" mass="73436">MTDWSKLKVVDLKEECKKRGIPLTGLKLKQNYIDTLTEYEQEHDNAREKVEPRGEDKHDNAKEEEDRGNEPVGGHPEGDNLEPQDIVSNEEHVVVDDATTILTPPQPQDEKDAVGTSDVNGNEDASHEEFGTDITQDTSSKIAKPDAQEQVDDTPQEVQIEHDTPAELRKEDSHAEKKEEMSDVPATSQSDTVKGENLAPETQTVESEVEATKQEISNTAPQKAEDPSNRLPQVQTQSDSSTPLPPGDFAEDQTRRRKRSATPDPTAQEVARKKARLSSEGEDEKTEELAALRDMKAATEVAKEIRNETDDAITKTINQQAASAAEAIRPRSPSEERDVSPAIHPATSSIYIRNLKRPLHIPSLRNHILTLAKSRDPSDDIDPIKVFYLDNIRTHAFVSFSSISAASRVRTAMHDTRFPDKNMREHLFVDYIPDDKVQGWIERETGGGGFGGGRAGGRRYEVVYEQNEDGIEAVFQEVDTTKPQQPPPLEPKLSSRMSVDRPAGGDAHPDRAGLVPRNDPRDDYRDRHRDRGRALQPPTGPKRQDISGRGFKALDELFDSTTAKPKLYFKPVPEAVARERLDMFREMRLSHAEMGRSGDEGMKRYSFDRFKDREEWVDKGPEFGFGKRGQDRLAGMRGRGGYRGGRGGDSWRGGGGR</sequence>
<evidence type="ECO:0000259" key="2">
    <source>
        <dbReference type="Pfam" id="PF02037"/>
    </source>
</evidence>
<feature type="compositionally biased region" description="Polar residues" evidence="1">
    <location>
        <begin position="230"/>
        <end position="242"/>
    </location>
</feature>
<dbReference type="HOGENOM" id="CLU_016396_0_0_1"/>
<dbReference type="InterPro" id="IPR032552">
    <property type="entry name" value="RSB_motif"/>
</dbReference>
<dbReference type="CDD" id="cd12432">
    <property type="entry name" value="RRM_ACINU"/>
    <property type="match status" value="1"/>
</dbReference>
<gene>
    <name evidence="3" type="ORF">PV06_09545</name>
</gene>
<feature type="compositionally biased region" description="Basic and acidic residues" evidence="1">
    <location>
        <begin position="40"/>
        <end position="69"/>
    </location>
</feature>
<feature type="region of interest" description="Disordered" evidence="1">
    <location>
        <begin position="320"/>
        <end position="340"/>
    </location>
</feature>
<dbReference type="PANTHER" id="PTHR47031:SF3">
    <property type="entry name" value="SAP DOMAIN-CONTAINING PROTEIN"/>
    <property type="match status" value="1"/>
</dbReference>
<evidence type="ECO:0000313" key="3">
    <source>
        <dbReference type="EMBL" id="KIW38589.1"/>
    </source>
</evidence>
<dbReference type="InterPro" id="IPR003034">
    <property type="entry name" value="SAP_dom"/>
</dbReference>
<dbReference type="InterPro" id="IPR036361">
    <property type="entry name" value="SAP_dom_sf"/>
</dbReference>
<evidence type="ECO:0000313" key="4">
    <source>
        <dbReference type="Proteomes" id="UP000053342"/>
    </source>
</evidence>
<dbReference type="Gene3D" id="1.10.720.30">
    <property type="entry name" value="SAP domain"/>
    <property type="match status" value="1"/>
</dbReference>
<feature type="region of interest" description="Disordered" evidence="1">
    <location>
        <begin position="477"/>
        <end position="548"/>
    </location>
</feature>
<dbReference type="GeneID" id="27361619"/>
<dbReference type="STRING" id="215243.A0A0D2DSG9"/>
<name>A0A0D2DSG9_9EURO</name>
<evidence type="ECO:0000256" key="1">
    <source>
        <dbReference type="SAM" id="MobiDB-lite"/>
    </source>
</evidence>
<feature type="compositionally biased region" description="Basic and acidic residues" evidence="1">
    <location>
        <begin position="159"/>
        <end position="181"/>
    </location>
</feature>
<organism evidence="3 4">
    <name type="scientific">Exophiala oligosperma</name>
    <dbReference type="NCBI Taxonomy" id="215243"/>
    <lineage>
        <taxon>Eukaryota</taxon>
        <taxon>Fungi</taxon>
        <taxon>Dikarya</taxon>
        <taxon>Ascomycota</taxon>
        <taxon>Pezizomycotina</taxon>
        <taxon>Eurotiomycetes</taxon>
        <taxon>Chaetothyriomycetidae</taxon>
        <taxon>Chaetothyriales</taxon>
        <taxon>Herpotrichiellaceae</taxon>
        <taxon>Exophiala</taxon>
    </lineage>
</organism>
<dbReference type="GO" id="GO:0003676">
    <property type="term" value="F:nucleic acid binding"/>
    <property type="evidence" value="ECO:0007669"/>
    <property type="project" value="InterPro"/>
</dbReference>
<accession>A0A0D2DSG9</accession>
<proteinExistence type="predicted"/>
<reference evidence="3 4" key="1">
    <citation type="submission" date="2015-01" db="EMBL/GenBank/DDBJ databases">
        <title>The Genome Sequence of Exophiala oligosperma CBS72588.</title>
        <authorList>
            <consortium name="The Broad Institute Genomics Platform"/>
            <person name="Cuomo C."/>
            <person name="de Hoog S."/>
            <person name="Gorbushina A."/>
            <person name="Stielow B."/>
            <person name="Teixiera M."/>
            <person name="Abouelleil A."/>
            <person name="Chapman S.B."/>
            <person name="Priest M."/>
            <person name="Young S.K."/>
            <person name="Wortman J."/>
            <person name="Nusbaum C."/>
            <person name="Birren B."/>
        </authorList>
    </citation>
    <scope>NUCLEOTIDE SEQUENCE [LARGE SCALE GENOMIC DNA]</scope>
    <source>
        <strain evidence="3 4">CBS 72588</strain>
    </source>
</reference>
<dbReference type="AlphaFoldDB" id="A0A0D2DSG9"/>
<keyword evidence="4" id="KW-1185">Reference proteome</keyword>
<feature type="region of interest" description="Disordered" evidence="1">
    <location>
        <begin position="620"/>
        <end position="657"/>
    </location>
</feature>
<dbReference type="Proteomes" id="UP000053342">
    <property type="component" value="Unassembled WGS sequence"/>
</dbReference>
<feature type="compositionally biased region" description="Gly residues" evidence="1">
    <location>
        <begin position="637"/>
        <end position="657"/>
    </location>
</feature>
<feature type="region of interest" description="Disordered" evidence="1">
    <location>
        <begin position="39"/>
        <end position="288"/>
    </location>
</feature>
<dbReference type="SUPFAM" id="SSF68906">
    <property type="entry name" value="SAP domain"/>
    <property type="match status" value="1"/>
</dbReference>
<dbReference type="OrthoDB" id="5348404at2759"/>
<dbReference type="EMBL" id="KN847341">
    <property type="protein sequence ID" value="KIW38589.1"/>
    <property type="molecule type" value="Genomic_DNA"/>
</dbReference>
<feature type="compositionally biased region" description="Basic and acidic residues" evidence="1">
    <location>
        <begin position="518"/>
        <end position="533"/>
    </location>
</feature>
<dbReference type="PANTHER" id="PTHR47031">
    <property type="entry name" value="SAP DNA-BINDING DOMAIN-CONTAINING PROTEIN"/>
    <property type="match status" value="1"/>
</dbReference>
<dbReference type="Pfam" id="PF16294">
    <property type="entry name" value="RSB_motif"/>
    <property type="match status" value="1"/>
</dbReference>
<dbReference type="RefSeq" id="XP_016258805.1">
    <property type="nucleotide sequence ID" value="XM_016410998.1"/>
</dbReference>